<sequence>MESSDIDFAELADGYANGLIFATSLCGRFLCVARETLIYIYVLERGVPVPITSVVCPRRALEMKMDVSSGRHTIVALLEGRMGLVCELQYGRTVRGNGPVEVHVDIDGPERGTTSASIQTSCVNDYETGTNFQGRSMARTHRLFVQERDPASSDTISVRSNNEHINLQNTNDCDHLYFLSPRPGFESAKKLRLISSAAHPEDRPAISRKLFGRPTMSAFWGSFGFESTSHRPGSPSCDHYRAIPLSDGYHILFIDPSTGLLKLSCDAPLGGPTNLLRKITLVPPEQNMVPRLYSAAADLSQGVRIVVTYGDSLVLYSIPPDVIQLSQMEQNAKCWDAYNASTNPTLRRQRDHWLNYSIWPLAIRGTEVGRLAGVCELAIQTQPEILVWAFTHTSKCKTWRLCNYIDPVLVDKSLVCRNGIVHDAFSVNGSGDVIMTDASHALPINGSIDLHVTGEDTEIPQAERSVLVGFDGNSSGILKRIPKALAVENDEWVDYLDARGCSEARYQANGDVNMWYGTRDSGYREEDDDGEIQ</sequence>
<dbReference type="AlphaFoldDB" id="A0A8J2N201"/>
<evidence type="ECO:0000313" key="2">
    <source>
        <dbReference type="Proteomes" id="UP000676310"/>
    </source>
</evidence>
<accession>A0A8J2N201</accession>
<dbReference type="RefSeq" id="XP_043171639.1">
    <property type="nucleotide sequence ID" value="XM_043315704.1"/>
</dbReference>
<evidence type="ECO:0000313" key="1">
    <source>
        <dbReference type="EMBL" id="CAG5175398.1"/>
    </source>
</evidence>
<evidence type="ECO:0008006" key="3">
    <source>
        <dbReference type="Google" id="ProtNLM"/>
    </source>
</evidence>
<dbReference type="Proteomes" id="UP000676310">
    <property type="component" value="Unassembled WGS sequence"/>
</dbReference>
<protein>
    <recommendedName>
        <fullName evidence="3">F-box domain-containing protein</fullName>
    </recommendedName>
</protein>
<keyword evidence="2" id="KW-1185">Reference proteome</keyword>
<dbReference type="GeneID" id="67020145"/>
<dbReference type="OrthoDB" id="1689567at2759"/>
<dbReference type="EMBL" id="CAJRGZ010000022">
    <property type="protein sequence ID" value="CAG5175398.1"/>
    <property type="molecule type" value="Genomic_DNA"/>
</dbReference>
<proteinExistence type="predicted"/>
<reference evidence="1" key="1">
    <citation type="submission" date="2021-05" db="EMBL/GenBank/DDBJ databases">
        <authorList>
            <person name="Stam R."/>
        </authorList>
    </citation>
    <scope>NUCLEOTIDE SEQUENCE</scope>
    <source>
        <strain evidence="1">CS162</strain>
    </source>
</reference>
<comment type="caution">
    <text evidence="1">The sequence shown here is derived from an EMBL/GenBank/DDBJ whole genome shotgun (WGS) entry which is preliminary data.</text>
</comment>
<gene>
    <name evidence="1" type="ORF">ALTATR162_LOCUS8075</name>
</gene>
<organism evidence="1 2">
    <name type="scientific">Alternaria atra</name>
    <dbReference type="NCBI Taxonomy" id="119953"/>
    <lineage>
        <taxon>Eukaryota</taxon>
        <taxon>Fungi</taxon>
        <taxon>Dikarya</taxon>
        <taxon>Ascomycota</taxon>
        <taxon>Pezizomycotina</taxon>
        <taxon>Dothideomycetes</taxon>
        <taxon>Pleosporomycetidae</taxon>
        <taxon>Pleosporales</taxon>
        <taxon>Pleosporineae</taxon>
        <taxon>Pleosporaceae</taxon>
        <taxon>Alternaria</taxon>
        <taxon>Alternaria sect. Ulocladioides</taxon>
    </lineage>
</organism>
<name>A0A8J2N201_9PLEO</name>